<protein>
    <submittedName>
        <fullName evidence="2">Uncharacterized protein</fullName>
    </submittedName>
</protein>
<sequence length="140" mass="14332">MVFASFLPVSMYKDGNHAIPGNTFTDVPDWIADPAYTGTTLDGTTGLVVASNKTGATITGSVRIQNGSAISRTYRTQLLYNGAIIATHASVSVSAGKTQTFTLQVTQDVTAGAIIKLQAAASSSAGASLLGGADSYVRVT</sequence>
<organism evidence="2 3">
    <name type="scientific">Nocardia farcinica</name>
    <dbReference type="NCBI Taxonomy" id="37329"/>
    <lineage>
        <taxon>Bacteria</taxon>
        <taxon>Bacillati</taxon>
        <taxon>Actinomycetota</taxon>
        <taxon>Actinomycetes</taxon>
        <taxon>Mycobacteriales</taxon>
        <taxon>Nocardiaceae</taxon>
        <taxon>Nocardia</taxon>
    </lineage>
</organism>
<dbReference type="AlphaFoldDB" id="A0A0H5NVS6"/>
<dbReference type="KEGG" id="nfr:ERS450000_03560"/>
<keyword evidence="2" id="KW-0614">Plasmid</keyword>
<dbReference type="Proteomes" id="UP000057820">
    <property type="component" value="Plasmid 2"/>
</dbReference>
<name>A0A0H5NVS6_NOCFR</name>
<geneLocation type="plasmid" evidence="2">
    <name>2</name>
</geneLocation>
<accession>A0A0H5NVS6</accession>
<reference evidence="2" key="1">
    <citation type="submission" date="2015-03" db="EMBL/GenBank/DDBJ databases">
        <authorList>
            <person name="Informatics Pathogen"/>
        </authorList>
    </citation>
    <scope>NUCLEOTIDE SEQUENCE</scope>
    <source>
        <strain evidence="2">NCTC11134</strain>
        <plasmid evidence="2">2</plasmid>
    </source>
</reference>
<reference evidence="3" key="2">
    <citation type="submission" date="2015-03" db="EMBL/GenBank/DDBJ databases">
        <authorList>
            <consortium name="Pathogen Informatics"/>
        </authorList>
    </citation>
    <scope>NUCLEOTIDE SEQUENCE [LARGE SCALE GENOMIC DNA]</scope>
    <source>
        <strain evidence="3">NCTC11134</strain>
        <plasmid evidence="3">2</plasmid>
    </source>
</reference>
<evidence type="ECO:0000313" key="1">
    <source>
        <dbReference type="EMBL" id="CRY79810.1"/>
    </source>
</evidence>
<dbReference type="EMBL" id="LN868939">
    <property type="protein sequence ID" value="CRY79900.1"/>
    <property type="molecule type" value="Genomic_DNA"/>
</dbReference>
<dbReference type="EMBL" id="LN868939">
    <property type="protein sequence ID" value="CRY79810.1"/>
    <property type="molecule type" value="Genomic_DNA"/>
</dbReference>
<proteinExistence type="predicted"/>
<dbReference type="KEGG" id="nfr:ERS450000_03474"/>
<evidence type="ECO:0000313" key="2">
    <source>
        <dbReference type="EMBL" id="CRY79900.1"/>
    </source>
</evidence>
<gene>
    <name evidence="1" type="ORF">ERS450000_03474</name>
    <name evidence="2" type="ORF">ERS450000_03560</name>
</gene>
<evidence type="ECO:0000313" key="3">
    <source>
        <dbReference type="Proteomes" id="UP000057820"/>
    </source>
</evidence>